<dbReference type="EMBL" id="JAHZST010000010">
    <property type="protein sequence ID" value="MBW8184930.1"/>
    <property type="molecule type" value="Genomic_DNA"/>
</dbReference>
<dbReference type="Gene3D" id="3.30.420.40">
    <property type="match status" value="1"/>
</dbReference>
<protein>
    <submittedName>
        <fullName evidence="2">NiFe hydrogenase</fullName>
    </submittedName>
</protein>
<proteinExistence type="predicted"/>
<dbReference type="RefSeq" id="WP_220110396.1">
    <property type="nucleotide sequence ID" value="NZ_JAHZST010000010.1"/>
</dbReference>
<sequence length="587" mass="66139">MRNIRFEFTCSRPVPLYAHLCDQYLKIEGLSITIGLNKFTYFIEARGDLKSLGQLADQIAQDFLLSVWLIDSQILLIDTPIGSRTPLTSSIVEQEFCQICVPQFGDNQSPQFGDIGLTCECCQGQTRLQEDHRYLSYADISALVDTLLSQKALTLPGLPAITLSLDPGVSSSQNNLLICNPNNLNALFHLQEHHVLALSSIEKPWITARPVCNHSKLTAPLYNLHFAHNRLLIVIAERLKQKGITWVYYYSNNPVTPLAWVESGWCELKSTKQNQPIFLPFANMIEPLHDEACYSGVTAKWNKGKLSCCSDIKTLEADTFSHIDSKDAATCALHAGSLEYSQQKNCAVLYFSQHNTNQIVTLDGKRNLELFFSFPELPSTGYDIYYQLEQSSQRQVLEKFKHSYPQDYIRLLDLHFDKPTDNLQTLWAIAAVILGLPSKSLSKKALSDALISSAMSHRGVNAPRIDYPLTRGEAHRSLNWCKTLGCLMSFRLADDKEHHKLAFGMQDSLADFIANWIEHLDQNFGIKSVILAGDEFANQVLSQRISLRLGKNFPLKVNRQLDIDGNNLAIGALYLNKRRSKTQGARR</sequence>
<comment type="caution">
    <text evidence="2">The sequence shown here is derived from an EMBL/GenBank/DDBJ whole genome shotgun (WGS) entry which is preliminary data.</text>
</comment>
<dbReference type="Pfam" id="PF22521">
    <property type="entry name" value="HypF_C_2"/>
    <property type="match status" value="1"/>
</dbReference>
<accession>A0ABS7E5V6</accession>
<dbReference type="InterPro" id="IPR055128">
    <property type="entry name" value="HypF_C_2"/>
</dbReference>
<evidence type="ECO:0000313" key="2">
    <source>
        <dbReference type="EMBL" id="MBW8184930.1"/>
    </source>
</evidence>
<name>A0ABS7E5V6_9GAMM</name>
<keyword evidence="3" id="KW-1185">Reference proteome</keyword>
<feature type="domain" description="Carbamoyltransferase Kae1-like" evidence="1">
    <location>
        <begin position="467"/>
        <end position="571"/>
    </location>
</feature>
<evidence type="ECO:0000259" key="1">
    <source>
        <dbReference type="Pfam" id="PF22521"/>
    </source>
</evidence>
<gene>
    <name evidence="2" type="ORF">K0625_14810</name>
</gene>
<reference evidence="2 3" key="1">
    <citation type="submission" date="2021-07" db="EMBL/GenBank/DDBJ databases">
        <title>Shewanella sp. nov, isolated from SCS.</title>
        <authorList>
            <person name="Cao W.R."/>
        </authorList>
    </citation>
    <scope>NUCLEOTIDE SEQUENCE [LARGE SCALE GENOMIC DNA]</scope>
    <source>
        <strain evidence="2 3">NR704-98</strain>
    </source>
</reference>
<dbReference type="Proteomes" id="UP001195963">
    <property type="component" value="Unassembled WGS sequence"/>
</dbReference>
<organism evidence="2 3">
    <name type="scientific">Shewanella nanhaiensis</name>
    <dbReference type="NCBI Taxonomy" id="2864872"/>
    <lineage>
        <taxon>Bacteria</taxon>
        <taxon>Pseudomonadati</taxon>
        <taxon>Pseudomonadota</taxon>
        <taxon>Gammaproteobacteria</taxon>
        <taxon>Alteromonadales</taxon>
        <taxon>Shewanellaceae</taxon>
        <taxon>Shewanella</taxon>
    </lineage>
</organism>
<evidence type="ECO:0000313" key="3">
    <source>
        <dbReference type="Proteomes" id="UP001195963"/>
    </source>
</evidence>